<dbReference type="RefSeq" id="WP_088572137.1">
    <property type="nucleotide sequence ID" value="NZ_FYEK01000066.1"/>
</dbReference>
<proteinExistence type="predicted"/>
<evidence type="ECO:0000256" key="1">
    <source>
        <dbReference type="SAM" id="Phobius"/>
    </source>
</evidence>
<dbReference type="Gene3D" id="2.20.28.30">
    <property type="entry name" value="RNA polymerase ii, chain L"/>
    <property type="match status" value="1"/>
</dbReference>
<feature type="transmembrane region" description="Helical" evidence="1">
    <location>
        <begin position="12"/>
        <end position="32"/>
    </location>
</feature>
<keyword evidence="3" id="KW-1185">Reference proteome</keyword>
<keyword evidence="1" id="KW-0472">Membrane</keyword>
<dbReference type="InParanoid" id="A0A212RL23"/>
<keyword evidence="1" id="KW-1133">Transmembrane helix</keyword>
<dbReference type="SUPFAM" id="SSF63393">
    <property type="entry name" value="RNA polymerase subunits"/>
    <property type="match status" value="1"/>
</dbReference>
<dbReference type="EMBL" id="FYEK01000066">
    <property type="protein sequence ID" value="SNB73032.1"/>
    <property type="molecule type" value="Genomic_DNA"/>
</dbReference>
<organism evidence="2 3">
    <name type="scientific">Thermoflexus hugenholtzii JAD2</name>
    <dbReference type="NCBI Taxonomy" id="877466"/>
    <lineage>
        <taxon>Bacteria</taxon>
        <taxon>Bacillati</taxon>
        <taxon>Chloroflexota</taxon>
        <taxon>Thermoflexia</taxon>
        <taxon>Thermoflexales</taxon>
        <taxon>Thermoflexaceae</taxon>
        <taxon>Thermoflexus</taxon>
    </lineage>
</organism>
<dbReference type="InterPro" id="IPR029040">
    <property type="entry name" value="RPABC4/Spt4"/>
</dbReference>
<dbReference type="OrthoDB" id="165390at2"/>
<dbReference type="Proteomes" id="UP000197025">
    <property type="component" value="Unassembled WGS sequence"/>
</dbReference>
<accession>A0A212RL23</accession>
<evidence type="ECO:0000313" key="3">
    <source>
        <dbReference type="Proteomes" id="UP000197025"/>
    </source>
</evidence>
<dbReference type="AlphaFoldDB" id="A0A212RL23"/>
<reference evidence="3" key="1">
    <citation type="submission" date="2017-06" db="EMBL/GenBank/DDBJ databases">
        <authorList>
            <person name="Varghese N."/>
            <person name="Submissions S."/>
        </authorList>
    </citation>
    <scope>NUCLEOTIDE SEQUENCE [LARGE SCALE GENOMIC DNA]</scope>
    <source>
        <strain evidence="3">JAD2</strain>
    </source>
</reference>
<sequence length="180" mass="19206">MHPRTMQTLGGILSGTGLFLILAFAGFLLIQWSTGALTPGGLGIGVFLILVIFSPLIGLGVYLWRRGAVEAQEAEAAEKQRRLLGMIQARGQVSLPEIALELRATRDQVRAWIYDLVHMGLFSGYVNWSEGVLYSAEAAALRDAGQCPRCGGALELAGKGVIRCPYCGTEIFLSGAGAQP</sequence>
<feature type="transmembrane region" description="Helical" evidence="1">
    <location>
        <begin position="44"/>
        <end position="64"/>
    </location>
</feature>
<keyword evidence="1" id="KW-0812">Transmembrane</keyword>
<evidence type="ECO:0000313" key="2">
    <source>
        <dbReference type="EMBL" id="SNB73032.1"/>
    </source>
</evidence>
<name>A0A212RL23_9CHLR</name>
<gene>
    <name evidence="2" type="ORF">SAMN02746019_00017010</name>
</gene>
<protein>
    <submittedName>
        <fullName evidence="2">Uncharacterized protein</fullName>
    </submittedName>
</protein>